<dbReference type="Proteomes" id="UP001153148">
    <property type="component" value="Unassembled WGS sequence"/>
</dbReference>
<keyword evidence="1" id="KW-0560">Oxidoreductase</keyword>
<dbReference type="PANTHER" id="PTHR11011:SF60">
    <property type="entry name" value="FATTY ACYL-COA REDUCTASE-RELATED"/>
    <property type="match status" value="1"/>
</dbReference>
<proteinExistence type="inferred from homology"/>
<comment type="similarity">
    <text evidence="1">Belongs to the fatty acyl-CoA reductase family.</text>
</comment>
<dbReference type="InterPro" id="IPR013120">
    <property type="entry name" value="FAR_NAD-bd"/>
</dbReference>
<evidence type="ECO:0000313" key="3">
    <source>
        <dbReference type="EMBL" id="CAG2056327.1"/>
    </source>
</evidence>
<evidence type="ECO:0000256" key="1">
    <source>
        <dbReference type="RuleBase" id="RU363097"/>
    </source>
</evidence>
<gene>
    <name evidence="3" type="ORF">TPAB3V08_LOCUS3319</name>
</gene>
<name>A0ABN7NS95_TIMPD</name>
<sequence>MKRFVAKKQTEEMKSILKIFQSEAKQLVATMKEPIPGWTDNIFGPAGAVIGYASGVIKTGVNNNSVSQDIVPVDLVINSIIAAAYIVGISLDIDINAIPNFWDLDKIEAWRAFIRRSRQLLTNGPLVRHCGGSLPICCPGDRADKLMCLYGP</sequence>
<keyword evidence="1" id="KW-0444">Lipid biosynthesis</keyword>
<keyword evidence="1" id="KW-0443">Lipid metabolism</keyword>
<dbReference type="EC" id="1.2.1.84" evidence="1"/>
<organism evidence="3 4">
    <name type="scientific">Timema podura</name>
    <name type="common">Walking stick</name>
    <dbReference type="NCBI Taxonomy" id="61482"/>
    <lineage>
        <taxon>Eukaryota</taxon>
        <taxon>Metazoa</taxon>
        <taxon>Ecdysozoa</taxon>
        <taxon>Arthropoda</taxon>
        <taxon>Hexapoda</taxon>
        <taxon>Insecta</taxon>
        <taxon>Pterygota</taxon>
        <taxon>Neoptera</taxon>
        <taxon>Polyneoptera</taxon>
        <taxon>Phasmatodea</taxon>
        <taxon>Timematodea</taxon>
        <taxon>Timematoidea</taxon>
        <taxon>Timematidae</taxon>
        <taxon>Timema</taxon>
    </lineage>
</organism>
<comment type="caution">
    <text evidence="3">The sequence shown here is derived from an EMBL/GenBank/DDBJ whole genome shotgun (WGS) entry which is preliminary data.</text>
</comment>
<accession>A0ABN7NS95</accession>
<dbReference type="PANTHER" id="PTHR11011">
    <property type="entry name" value="MALE STERILITY PROTEIN 2-RELATED"/>
    <property type="match status" value="1"/>
</dbReference>
<feature type="domain" description="Thioester reductase (TE)" evidence="2">
    <location>
        <begin position="31"/>
        <end position="80"/>
    </location>
</feature>
<reference evidence="3" key="1">
    <citation type="submission" date="2021-03" db="EMBL/GenBank/DDBJ databases">
        <authorList>
            <person name="Tran Van P."/>
        </authorList>
    </citation>
    <scope>NUCLEOTIDE SEQUENCE</scope>
</reference>
<dbReference type="Pfam" id="PF07993">
    <property type="entry name" value="NAD_binding_4"/>
    <property type="match status" value="1"/>
</dbReference>
<dbReference type="InterPro" id="IPR026055">
    <property type="entry name" value="FAR"/>
</dbReference>
<evidence type="ECO:0000259" key="2">
    <source>
        <dbReference type="Pfam" id="PF07993"/>
    </source>
</evidence>
<dbReference type="EMBL" id="CAJPIN010003692">
    <property type="protein sequence ID" value="CAG2056327.1"/>
    <property type="molecule type" value="Genomic_DNA"/>
</dbReference>
<keyword evidence="1" id="KW-0521">NADP</keyword>
<keyword evidence="4" id="KW-1185">Reference proteome</keyword>
<evidence type="ECO:0000313" key="4">
    <source>
        <dbReference type="Proteomes" id="UP001153148"/>
    </source>
</evidence>
<comment type="catalytic activity">
    <reaction evidence="1">
        <text>a long-chain fatty acyl-CoA + 2 NADPH + 2 H(+) = a long-chain primary fatty alcohol + 2 NADP(+) + CoA</text>
        <dbReference type="Rhea" id="RHEA:52716"/>
        <dbReference type="ChEBI" id="CHEBI:15378"/>
        <dbReference type="ChEBI" id="CHEBI:57287"/>
        <dbReference type="ChEBI" id="CHEBI:57783"/>
        <dbReference type="ChEBI" id="CHEBI:58349"/>
        <dbReference type="ChEBI" id="CHEBI:77396"/>
        <dbReference type="ChEBI" id="CHEBI:83139"/>
        <dbReference type="EC" id="1.2.1.84"/>
    </reaction>
</comment>
<comment type="function">
    <text evidence="1">Catalyzes the reduction of fatty acyl-CoA to fatty alcohols.</text>
</comment>
<protein>
    <recommendedName>
        <fullName evidence="1">Fatty acyl-CoA reductase</fullName>
        <ecNumber evidence="1">1.2.1.84</ecNumber>
    </recommendedName>
</protein>